<proteinExistence type="predicted"/>
<keyword evidence="1" id="KW-0732">Signal</keyword>
<dbReference type="Proteomes" id="UP000706151">
    <property type="component" value="Unassembled WGS sequence"/>
</dbReference>
<evidence type="ECO:0000313" key="3">
    <source>
        <dbReference type="Proteomes" id="UP000706151"/>
    </source>
</evidence>
<evidence type="ECO:0000313" key="2">
    <source>
        <dbReference type="EMBL" id="MBK7956509.1"/>
    </source>
</evidence>
<organism evidence="2 3">
    <name type="scientific">Candidatus Accumulibacter affinis</name>
    <dbReference type="NCBI Taxonomy" id="2954384"/>
    <lineage>
        <taxon>Bacteria</taxon>
        <taxon>Pseudomonadati</taxon>
        <taxon>Pseudomonadota</taxon>
        <taxon>Betaproteobacteria</taxon>
        <taxon>Candidatus Accumulibacter</taxon>
    </lineage>
</organism>
<reference evidence="2 3" key="1">
    <citation type="submission" date="2020-10" db="EMBL/GenBank/DDBJ databases">
        <title>Connecting structure to function with the recovery of over 1000 high-quality activated sludge metagenome-assembled genomes encoding full-length rRNA genes using long-read sequencing.</title>
        <authorList>
            <person name="Singleton C.M."/>
            <person name="Petriglieri F."/>
            <person name="Kristensen J.M."/>
            <person name="Kirkegaard R.H."/>
            <person name="Michaelsen T.Y."/>
            <person name="Andersen M.H."/>
            <person name="Karst S.M."/>
            <person name="Dueholm M.S."/>
            <person name="Nielsen P.H."/>
            <person name="Albertsen M."/>
        </authorList>
    </citation>
    <scope>NUCLEOTIDE SEQUENCE [LARGE SCALE GENOMIC DNA]</scope>
    <source>
        <strain evidence="2">Fred_18-Q3-R57-64_BAT3C.720</strain>
    </source>
</reference>
<dbReference type="InterPro" id="IPR011042">
    <property type="entry name" value="6-blade_b-propeller_TolB-like"/>
</dbReference>
<dbReference type="EMBL" id="JADJOT010000013">
    <property type="protein sequence ID" value="MBK7956509.1"/>
    <property type="molecule type" value="Genomic_DNA"/>
</dbReference>
<accession>A0A935TE97</accession>
<dbReference type="SUPFAM" id="SSF75011">
    <property type="entry name" value="3-carboxy-cis,cis-mucoante lactonizing enzyme"/>
    <property type="match status" value="1"/>
</dbReference>
<feature type="chain" id="PRO_5037081782" description="PEP-CTERM sorting domain-containing protein" evidence="1">
    <location>
        <begin position="19"/>
        <end position="329"/>
    </location>
</feature>
<dbReference type="Gene3D" id="2.120.10.30">
    <property type="entry name" value="TolB, C-terminal domain"/>
    <property type="match status" value="1"/>
</dbReference>
<protein>
    <recommendedName>
        <fullName evidence="4">PEP-CTERM sorting domain-containing protein</fullName>
    </recommendedName>
</protein>
<feature type="signal peptide" evidence="1">
    <location>
        <begin position="1"/>
        <end position="18"/>
    </location>
</feature>
<dbReference type="AlphaFoldDB" id="A0A935TE97"/>
<evidence type="ECO:0008006" key="4">
    <source>
        <dbReference type="Google" id="ProtNLM"/>
    </source>
</evidence>
<evidence type="ECO:0000256" key="1">
    <source>
        <dbReference type="SAM" id="SignalP"/>
    </source>
</evidence>
<comment type="caution">
    <text evidence="2">The sequence shown here is derived from an EMBL/GenBank/DDBJ whole genome shotgun (WGS) entry which is preliminary data.</text>
</comment>
<name>A0A935TE97_9PROT</name>
<gene>
    <name evidence="2" type="ORF">IPK02_22700</name>
</gene>
<sequence length="329" mass="33864">MALTLSALVLGAASPCGAASLFLSGTDDNVLYRYDVEPTGTPVLSASIATPAPSGIAFSPAGELFVANTPSLSRGGALVLGTVSRFLDPLGTLLAHGTISGLSKEVEELLFRQGELLVVNQGAANIARFAFDGAQSASPNGVITGLSTNERGIAWNPATDEIFVSRCCGSNRIDRFVFDSSGHASPNGTITGGGLSSPHGMAFSPWGELFVANGASDSISRFSFDALGHASLSGTITGIGLDIPIGLRFSPWGELFVANEETSAVSRWTFDVSHNAIANGSFTTPASRLNWLEFAPSAPLSTPEPSSLGLFVVATLALACVLAKGRQLS</sequence>